<feature type="domain" description="Swiss Army Knife 2H phosphoesterase" evidence="1">
    <location>
        <begin position="100"/>
        <end position="191"/>
    </location>
</feature>
<evidence type="ECO:0000313" key="2">
    <source>
        <dbReference type="EMBL" id="TWX66365.1"/>
    </source>
</evidence>
<keyword evidence="3" id="KW-1185">Reference proteome</keyword>
<evidence type="ECO:0000259" key="1">
    <source>
        <dbReference type="Pfam" id="PF22547"/>
    </source>
</evidence>
<organism evidence="2 3">
    <name type="scientific">Colwellia demingiae</name>
    <dbReference type="NCBI Taxonomy" id="89401"/>
    <lineage>
        <taxon>Bacteria</taxon>
        <taxon>Pseudomonadati</taxon>
        <taxon>Pseudomonadota</taxon>
        <taxon>Gammaproteobacteria</taxon>
        <taxon>Alteromonadales</taxon>
        <taxon>Colwelliaceae</taxon>
        <taxon>Colwellia</taxon>
    </lineage>
</organism>
<reference evidence="2 3" key="1">
    <citation type="submission" date="2019-07" db="EMBL/GenBank/DDBJ databases">
        <title>Genomes of sea-ice associated Colwellia species.</title>
        <authorList>
            <person name="Bowman J.P."/>
        </authorList>
    </citation>
    <scope>NUCLEOTIDE SEQUENCE [LARGE SCALE GENOMIC DNA]</scope>
    <source>
        <strain evidence="2 3">ACAM 459</strain>
    </source>
</reference>
<comment type="caution">
    <text evidence="2">The sequence shown here is derived from an EMBL/GenBank/DDBJ whole genome shotgun (WGS) entry which is preliminary data.</text>
</comment>
<accession>A0A5C6QBG7</accession>
<dbReference type="AlphaFoldDB" id="A0A5C6QBG7"/>
<dbReference type="InterPro" id="IPR054498">
    <property type="entry name" value="2H-SAK"/>
</dbReference>
<gene>
    <name evidence="2" type="ORF">ESZ36_15995</name>
</gene>
<dbReference type="Proteomes" id="UP000321822">
    <property type="component" value="Unassembled WGS sequence"/>
</dbReference>
<sequence length="202" mass="22634">MKKINNIANLKGVLLTLIIFWQATLSANTLPKSLAESTNNQPKEVPMSDTVPTVKKALVIQLEIVELTDNSGLIYIGGKVNAADIELYLSQMKEILGDDFTRYRQYQSERDHQTFHMTLINPYEYKSVTKEVDIGTVMSVSLMGLGQVSKNDKTTYFVVAQSPQASSYRQNLMLTDKDFHVTLGFYPNDIYGVSKGIATLIK</sequence>
<dbReference type="Pfam" id="PF22547">
    <property type="entry name" value="2H-SAK"/>
    <property type="match status" value="1"/>
</dbReference>
<protein>
    <recommendedName>
        <fullName evidence="1">Swiss Army Knife 2H phosphoesterase domain-containing protein</fullName>
    </recommendedName>
</protein>
<dbReference type="OrthoDB" id="6225483at2"/>
<proteinExistence type="predicted"/>
<evidence type="ECO:0000313" key="3">
    <source>
        <dbReference type="Proteomes" id="UP000321822"/>
    </source>
</evidence>
<dbReference type="RefSeq" id="WP_146789715.1">
    <property type="nucleotide sequence ID" value="NZ_VOLT01000008.1"/>
</dbReference>
<name>A0A5C6QBG7_9GAMM</name>
<dbReference type="EMBL" id="VOLT01000008">
    <property type="protein sequence ID" value="TWX66365.1"/>
    <property type="molecule type" value="Genomic_DNA"/>
</dbReference>